<organism evidence="2 3">
    <name type="scientific">Cochliobolus sativus</name>
    <name type="common">Common root rot and spot blotch fungus</name>
    <name type="synonym">Bipolaris sorokiniana</name>
    <dbReference type="NCBI Taxonomy" id="45130"/>
    <lineage>
        <taxon>Eukaryota</taxon>
        <taxon>Fungi</taxon>
        <taxon>Dikarya</taxon>
        <taxon>Ascomycota</taxon>
        <taxon>Pezizomycotina</taxon>
        <taxon>Dothideomycetes</taxon>
        <taxon>Pleosporomycetidae</taxon>
        <taxon>Pleosporales</taxon>
        <taxon>Pleosporineae</taxon>
        <taxon>Pleosporaceae</taxon>
        <taxon>Bipolaris</taxon>
    </lineage>
</organism>
<sequence length="112" mass="11702">MSRRRDTIGATVIGAFNRAVLGACCIVRTSGLVPLVASVAVRVAPGRMEPTPVGINDDFSIHVTAGRSACASATLPRDLGMRLCLLGSNDPSGHAMSGEGQECRGDRNKRHS</sequence>
<feature type="region of interest" description="Disordered" evidence="1">
    <location>
        <begin position="90"/>
        <end position="112"/>
    </location>
</feature>
<gene>
    <name evidence="2" type="ORF">GGP41_007058</name>
</gene>
<evidence type="ECO:0000256" key="1">
    <source>
        <dbReference type="SAM" id="MobiDB-lite"/>
    </source>
</evidence>
<dbReference type="Proteomes" id="UP000624244">
    <property type="component" value="Unassembled WGS sequence"/>
</dbReference>
<name>A0A8H5ZP20_COCSA</name>
<accession>A0A8H5ZP20</accession>
<dbReference type="EMBL" id="WNKQ01000001">
    <property type="protein sequence ID" value="KAF5854243.1"/>
    <property type="molecule type" value="Genomic_DNA"/>
</dbReference>
<proteinExistence type="predicted"/>
<dbReference type="AlphaFoldDB" id="A0A8H5ZP20"/>
<reference evidence="2" key="1">
    <citation type="submission" date="2019-11" db="EMBL/GenBank/DDBJ databases">
        <title>Bipolaris sorokiniana Genome sequencing.</title>
        <authorList>
            <person name="Wang H."/>
        </authorList>
    </citation>
    <scope>NUCLEOTIDE SEQUENCE</scope>
</reference>
<comment type="caution">
    <text evidence="2">The sequence shown here is derived from an EMBL/GenBank/DDBJ whole genome shotgun (WGS) entry which is preliminary data.</text>
</comment>
<evidence type="ECO:0000313" key="2">
    <source>
        <dbReference type="EMBL" id="KAF5854243.1"/>
    </source>
</evidence>
<evidence type="ECO:0000313" key="3">
    <source>
        <dbReference type="Proteomes" id="UP000624244"/>
    </source>
</evidence>
<protein>
    <submittedName>
        <fullName evidence="2">Uncharacterized protein</fullName>
    </submittedName>
</protein>